<dbReference type="Pfam" id="PF04264">
    <property type="entry name" value="YceI"/>
    <property type="match status" value="1"/>
</dbReference>
<protein>
    <submittedName>
        <fullName evidence="2">YceI family protein</fullName>
    </submittedName>
</protein>
<proteinExistence type="predicted"/>
<sequence length="256" mass="28148">MKSKLYIFFTLLLVGLFYLTCTHDNEVATAPPIIRGGQIMLPGTLAAGDTTQWKFDKAHSGVLWQSAYVGAAGWLTGRFDQFGLHDVTDAKSIDYAVTTQPLPDTSWAFYENEPAKSYFNGYVQVNTFDTGEPGRDTGCIIATLGTAKILTGVQSLKLTNLAKIKTRVIKFDPESSDYLVTMDFTWQGKLAAPKTVTLEGKLKYVPRARVQFGTSAAYSVFGLNLTFELNCRDFGVTSTSVNDIIQVSCNANFNNK</sequence>
<organism evidence="2 3">
    <name type="scientific">Candidatus Defluviibacterium haderslevense</name>
    <dbReference type="NCBI Taxonomy" id="2981993"/>
    <lineage>
        <taxon>Bacteria</taxon>
        <taxon>Pseudomonadati</taxon>
        <taxon>Bacteroidota</taxon>
        <taxon>Saprospiria</taxon>
        <taxon>Saprospirales</taxon>
        <taxon>Saprospiraceae</taxon>
        <taxon>Candidatus Defluviibacterium</taxon>
    </lineage>
</organism>
<dbReference type="Proteomes" id="UP000808349">
    <property type="component" value="Unassembled WGS sequence"/>
</dbReference>
<evidence type="ECO:0000313" key="2">
    <source>
        <dbReference type="EMBL" id="MBK9718007.1"/>
    </source>
</evidence>
<feature type="domain" description="Lipid/polyisoprenoid-binding YceI-like" evidence="1">
    <location>
        <begin position="53"/>
        <end position="252"/>
    </location>
</feature>
<dbReference type="EMBL" id="JADKFW010000007">
    <property type="protein sequence ID" value="MBK9718007.1"/>
    <property type="molecule type" value="Genomic_DNA"/>
</dbReference>
<name>A0A9D7S8P3_9BACT</name>
<dbReference type="AlphaFoldDB" id="A0A9D7S8P3"/>
<accession>A0A9D7S8P3</accession>
<gene>
    <name evidence="2" type="ORF">IPO85_10945</name>
</gene>
<dbReference type="InterPro" id="IPR036761">
    <property type="entry name" value="TTHA0802/YceI-like_sf"/>
</dbReference>
<comment type="caution">
    <text evidence="2">The sequence shown here is derived from an EMBL/GenBank/DDBJ whole genome shotgun (WGS) entry which is preliminary data.</text>
</comment>
<evidence type="ECO:0000259" key="1">
    <source>
        <dbReference type="Pfam" id="PF04264"/>
    </source>
</evidence>
<dbReference type="InterPro" id="IPR007372">
    <property type="entry name" value="Lipid/polyisoprenoid-bd_YceI"/>
</dbReference>
<reference evidence="2 3" key="1">
    <citation type="submission" date="2020-10" db="EMBL/GenBank/DDBJ databases">
        <title>Connecting structure to function with the recovery of over 1000 high-quality activated sludge metagenome-assembled genomes encoding full-length rRNA genes using long-read sequencing.</title>
        <authorList>
            <person name="Singleton C.M."/>
            <person name="Petriglieri F."/>
            <person name="Kristensen J.M."/>
            <person name="Kirkegaard R.H."/>
            <person name="Michaelsen T.Y."/>
            <person name="Andersen M.H."/>
            <person name="Karst S.M."/>
            <person name="Dueholm M.S."/>
            <person name="Nielsen P.H."/>
            <person name="Albertsen M."/>
        </authorList>
    </citation>
    <scope>NUCLEOTIDE SEQUENCE [LARGE SCALE GENOMIC DNA]</scope>
    <source>
        <strain evidence="2">Ribe_18-Q3-R11-54_BAT3C.373</strain>
    </source>
</reference>
<dbReference type="Gene3D" id="2.40.128.110">
    <property type="entry name" value="Lipid/polyisoprenoid-binding, YceI-like"/>
    <property type="match status" value="1"/>
</dbReference>
<evidence type="ECO:0000313" key="3">
    <source>
        <dbReference type="Proteomes" id="UP000808349"/>
    </source>
</evidence>